<dbReference type="AlphaFoldDB" id="A0A3D9ZRF9"/>
<dbReference type="Proteomes" id="UP000256913">
    <property type="component" value="Unassembled WGS sequence"/>
</dbReference>
<evidence type="ECO:0000313" key="3">
    <source>
        <dbReference type="EMBL" id="REF99469.1"/>
    </source>
</evidence>
<keyword evidence="2" id="KW-0732">Signal</keyword>
<feature type="signal peptide" evidence="2">
    <location>
        <begin position="1"/>
        <end position="29"/>
    </location>
</feature>
<evidence type="ECO:0008006" key="5">
    <source>
        <dbReference type="Google" id="ProtNLM"/>
    </source>
</evidence>
<accession>A0A3D9ZRF9</accession>
<organism evidence="3 4">
    <name type="scientific">Asanoa ferruginea</name>
    <dbReference type="NCBI Taxonomy" id="53367"/>
    <lineage>
        <taxon>Bacteria</taxon>
        <taxon>Bacillati</taxon>
        <taxon>Actinomycetota</taxon>
        <taxon>Actinomycetes</taxon>
        <taxon>Micromonosporales</taxon>
        <taxon>Micromonosporaceae</taxon>
        <taxon>Asanoa</taxon>
    </lineage>
</organism>
<comment type="caution">
    <text evidence="3">The sequence shown here is derived from an EMBL/GenBank/DDBJ whole genome shotgun (WGS) entry which is preliminary data.</text>
</comment>
<sequence>MPLRGRLIGLTCALACAAAVFGGSTPASAHPFGDPQTVAIAADPARPDVVRVRWKVGGLDDLTVLGVALGVLPQDRVLLDGAVFYEDSDAAAIGPSPAFAAYLLKQVTVTSDGQECTGTVAPPDDLARAGASIDYTCPAAVGVATVAVRTLTDLNPAYRTLAAGPGGARAVYTSDASSHDWTLSAGSAGTGRSATLQIGAVVAALLVLAAAVFLLVRRSNSPHKERPS</sequence>
<evidence type="ECO:0000256" key="1">
    <source>
        <dbReference type="SAM" id="Phobius"/>
    </source>
</evidence>
<keyword evidence="4" id="KW-1185">Reference proteome</keyword>
<reference evidence="3 4" key="1">
    <citation type="submission" date="2018-08" db="EMBL/GenBank/DDBJ databases">
        <title>Sequencing the genomes of 1000 actinobacteria strains.</title>
        <authorList>
            <person name="Klenk H.-P."/>
        </authorList>
    </citation>
    <scope>NUCLEOTIDE SEQUENCE [LARGE SCALE GENOMIC DNA]</scope>
    <source>
        <strain evidence="3 4">DSM 44099</strain>
    </source>
</reference>
<keyword evidence="1" id="KW-0472">Membrane</keyword>
<name>A0A3D9ZRF9_9ACTN</name>
<gene>
    <name evidence="3" type="ORF">DFJ67_5505</name>
</gene>
<evidence type="ECO:0000313" key="4">
    <source>
        <dbReference type="Proteomes" id="UP000256913"/>
    </source>
</evidence>
<dbReference type="RefSeq" id="WP_170216000.1">
    <property type="nucleotide sequence ID" value="NZ_BONB01000023.1"/>
</dbReference>
<proteinExistence type="predicted"/>
<protein>
    <recommendedName>
        <fullName evidence="5">LPXTG-motif cell wall-anchored protein</fullName>
    </recommendedName>
</protein>
<feature type="transmembrane region" description="Helical" evidence="1">
    <location>
        <begin position="196"/>
        <end position="216"/>
    </location>
</feature>
<keyword evidence="1" id="KW-1133">Transmembrane helix</keyword>
<keyword evidence="1" id="KW-0812">Transmembrane</keyword>
<evidence type="ECO:0000256" key="2">
    <source>
        <dbReference type="SAM" id="SignalP"/>
    </source>
</evidence>
<dbReference type="EMBL" id="QUMQ01000001">
    <property type="protein sequence ID" value="REF99469.1"/>
    <property type="molecule type" value="Genomic_DNA"/>
</dbReference>
<feature type="chain" id="PRO_5017722073" description="LPXTG-motif cell wall-anchored protein" evidence="2">
    <location>
        <begin position="30"/>
        <end position="228"/>
    </location>
</feature>